<gene>
    <name evidence="2" type="ORF">EGK_16602</name>
</gene>
<proteinExistence type="predicted"/>
<dbReference type="GO" id="GO:0006597">
    <property type="term" value="P:spermine biosynthetic process"/>
    <property type="evidence" value="ECO:0007669"/>
    <property type="project" value="InterPro"/>
</dbReference>
<accession>G7MUS5</accession>
<reference evidence="2" key="1">
    <citation type="journal article" date="2011" name="Nat. Biotechnol.">
        <title>Genome sequencing and comparison of two nonhuman primate animal models, the cynomolgus and Chinese rhesus macaques.</title>
        <authorList>
            <person name="Yan G."/>
            <person name="Zhang G."/>
            <person name="Fang X."/>
            <person name="Zhang Y."/>
            <person name="Li C."/>
            <person name="Ling F."/>
            <person name="Cooper D.N."/>
            <person name="Li Q."/>
            <person name="Li Y."/>
            <person name="van Gool A.J."/>
            <person name="Du H."/>
            <person name="Chen J."/>
            <person name="Chen R."/>
            <person name="Zhang P."/>
            <person name="Huang Z."/>
            <person name="Thompson J.R."/>
            <person name="Meng Y."/>
            <person name="Bai Y."/>
            <person name="Wang J."/>
            <person name="Zhuo M."/>
            <person name="Wang T."/>
            <person name="Huang Y."/>
            <person name="Wei L."/>
            <person name="Li J."/>
            <person name="Wang Z."/>
            <person name="Hu H."/>
            <person name="Yang P."/>
            <person name="Le L."/>
            <person name="Stenson P.D."/>
            <person name="Li B."/>
            <person name="Liu X."/>
            <person name="Ball E.V."/>
            <person name="An N."/>
            <person name="Huang Q."/>
            <person name="Zhang Y."/>
            <person name="Fan W."/>
            <person name="Zhang X."/>
            <person name="Li Y."/>
            <person name="Wang W."/>
            <person name="Katze M.G."/>
            <person name="Su B."/>
            <person name="Nielsen R."/>
            <person name="Yang H."/>
            <person name="Wang J."/>
            <person name="Wang X."/>
            <person name="Wang J."/>
        </authorList>
    </citation>
    <scope>NUCLEOTIDE SEQUENCE [LARGE SCALE GENOMIC DNA]</scope>
    <source>
        <strain evidence="2">CR-5</strain>
    </source>
</reference>
<dbReference type="Proteomes" id="UP000013456">
    <property type="component" value="Chromosome 6"/>
</dbReference>
<feature type="non-terminal residue" evidence="2">
    <location>
        <position position="1"/>
    </location>
</feature>
<dbReference type="Gene3D" id="3.30.160.110">
    <property type="entry name" value="Siroheme synthase, domain 2"/>
    <property type="match status" value="1"/>
</dbReference>
<dbReference type="PANTHER" id="PTHR46315">
    <property type="entry name" value="SPERMINE SYNTHASE"/>
    <property type="match status" value="1"/>
</dbReference>
<dbReference type="EMBL" id="CM001258">
    <property type="protein sequence ID" value="EHH26591.1"/>
    <property type="molecule type" value="Genomic_DNA"/>
</dbReference>
<feature type="non-terminal residue" evidence="2">
    <location>
        <position position="93"/>
    </location>
</feature>
<name>G7MUS5_MACMU</name>
<evidence type="ECO:0000259" key="1">
    <source>
        <dbReference type="Pfam" id="PF17950"/>
    </source>
</evidence>
<dbReference type="GO" id="GO:0016768">
    <property type="term" value="F:spermine synthase activity"/>
    <property type="evidence" value="ECO:0007669"/>
    <property type="project" value="InterPro"/>
</dbReference>
<dbReference type="Pfam" id="PF17950">
    <property type="entry name" value="SpmSyn_N"/>
    <property type="match status" value="1"/>
</dbReference>
<evidence type="ECO:0000313" key="2">
    <source>
        <dbReference type="EMBL" id="EHH26591.1"/>
    </source>
</evidence>
<organism evidence="2">
    <name type="scientific">Macaca mulatta</name>
    <name type="common">Rhesus macaque</name>
    <dbReference type="NCBI Taxonomy" id="9544"/>
    <lineage>
        <taxon>Eukaryota</taxon>
        <taxon>Metazoa</taxon>
        <taxon>Chordata</taxon>
        <taxon>Craniata</taxon>
        <taxon>Vertebrata</taxon>
        <taxon>Euteleostomi</taxon>
        <taxon>Mammalia</taxon>
        <taxon>Eutheria</taxon>
        <taxon>Euarchontoglires</taxon>
        <taxon>Primates</taxon>
        <taxon>Haplorrhini</taxon>
        <taxon>Catarrhini</taxon>
        <taxon>Cercopithecidae</taxon>
        <taxon>Cercopithecinae</taxon>
        <taxon>Macaca</taxon>
    </lineage>
</organism>
<dbReference type="AlphaFoldDB" id="G7MUS5"/>
<dbReference type="InterPro" id="IPR040900">
    <property type="entry name" value="SpmSyn_N"/>
</dbReference>
<dbReference type="FunFam" id="3.30.160.110:FF:000002">
    <property type="entry name" value="spermine synthase"/>
    <property type="match status" value="1"/>
</dbReference>
<sequence length="93" mass="10677">VTAAWHSKIKFMLSAKADGKTILTGLQSIFQEHGMAESVHTWQDRGYLAIYKWKHKNGIFANLRIYLHGLMLLDLQSYNDDLQGKEEIDSLLN</sequence>
<feature type="domain" description="Spermine synthase N-terminal" evidence="1">
    <location>
        <begin position="21"/>
        <end position="93"/>
    </location>
</feature>
<dbReference type="PANTHER" id="PTHR46315:SF1">
    <property type="entry name" value="SPERMINE SYNTHASE"/>
    <property type="match status" value="1"/>
</dbReference>
<dbReference type="InterPro" id="IPR015576">
    <property type="entry name" value="Spermine_synthase_animal"/>
</dbReference>
<protein>
    <recommendedName>
        <fullName evidence="1">Spermine synthase N-terminal domain-containing protein</fullName>
    </recommendedName>
</protein>